<evidence type="ECO:0000313" key="4">
    <source>
        <dbReference type="Proteomes" id="UP000182998"/>
    </source>
</evidence>
<name>A0A098GHI1_LEGMI</name>
<evidence type="ECO:0008006" key="5">
    <source>
        <dbReference type="Google" id="ProtNLM"/>
    </source>
</evidence>
<organism evidence="1 3">
    <name type="scientific">Legionella micdadei</name>
    <name type="common">Tatlockia micdadei</name>
    <dbReference type="NCBI Taxonomy" id="451"/>
    <lineage>
        <taxon>Bacteria</taxon>
        <taxon>Pseudomonadati</taxon>
        <taxon>Pseudomonadota</taxon>
        <taxon>Gammaproteobacteria</taxon>
        <taxon>Legionellales</taxon>
        <taxon>Legionellaceae</taxon>
        <taxon>Legionella</taxon>
    </lineage>
</organism>
<accession>A0A098GHI1</accession>
<reference evidence="2 4" key="3">
    <citation type="submission" date="2016-10" db="EMBL/GenBank/DDBJ databases">
        <authorList>
            <person name="Varghese N."/>
            <person name="Submissions S."/>
        </authorList>
    </citation>
    <scope>NUCLEOTIDE SEQUENCE [LARGE SCALE GENOMIC DNA]</scope>
    <source>
        <strain evidence="2 4">ATCC 33218</strain>
    </source>
</reference>
<dbReference type="EMBL" id="LN614830">
    <property type="protein sequence ID" value="CEG60941.1"/>
    <property type="molecule type" value="Genomic_DNA"/>
</dbReference>
<evidence type="ECO:0000313" key="2">
    <source>
        <dbReference type="EMBL" id="SCY69270.1"/>
    </source>
</evidence>
<protein>
    <recommendedName>
        <fullName evidence="5">Chaperone protein DnaJ</fullName>
    </recommendedName>
</protein>
<dbReference type="HOGENOM" id="CLU_2557133_0_0_6"/>
<evidence type="ECO:0000313" key="1">
    <source>
        <dbReference type="EMBL" id="CEG60941.1"/>
    </source>
</evidence>
<dbReference type="EMBL" id="FMVN01000014">
    <property type="protein sequence ID" value="SCY69270.1"/>
    <property type="molecule type" value="Genomic_DNA"/>
</dbReference>
<proteinExistence type="predicted"/>
<reference evidence="3" key="2">
    <citation type="submission" date="2014-09" db="EMBL/GenBank/DDBJ databases">
        <authorList>
            <person name="Gomez-Valero L."/>
        </authorList>
    </citation>
    <scope>NUCLEOTIDE SEQUENCE [LARGE SCALE GENOMIC DNA]</scope>
    <source>
        <strain evidence="3">ATCC33218</strain>
    </source>
</reference>
<dbReference type="AlphaFoldDB" id="A0A098GHI1"/>
<sequence>MLCYRCKGTGKYFGNGMIQTDCDKCDGYGNSWSENDSDNLSHRSIDKRSKAYKDAIKDIMKLDPKISRQEAEKMFQKTYDKI</sequence>
<evidence type="ECO:0000313" key="3">
    <source>
        <dbReference type="Proteomes" id="UP000032414"/>
    </source>
</evidence>
<dbReference type="RefSeq" id="WP_045099271.1">
    <property type="nucleotide sequence ID" value="NZ_FMVN01000014.1"/>
</dbReference>
<reference evidence="1" key="1">
    <citation type="submission" date="2014-09" db="EMBL/GenBank/DDBJ databases">
        <authorList>
            <person name="GOMEZ-VALERO Laura"/>
        </authorList>
    </citation>
    <scope>NUCLEOTIDE SEQUENCE</scope>
    <source>
        <strain evidence="1">ATCC33218</strain>
    </source>
</reference>
<dbReference type="Proteomes" id="UP000182998">
    <property type="component" value="Unassembled WGS sequence"/>
</dbReference>
<dbReference type="Proteomes" id="UP000032414">
    <property type="component" value="Chromosome I"/>
</dbReference>
<keyword evidence="4" id="KW-1185">Reference proteome</keyword>
<dbReference type="KEGG" id="tmc:LMI_1644"/>
<gene>
    <name evidence="1" type="ORF">LMI_1644</name>
    <name evidence="2" type="ORF">SAMN02982997_02512</name>
</gene>
<dbReference type="PATRIC" id="fig|451.8.peg.1986"/>